<keyword evidence="1" id="KW-0812">Transmembrane</keyword>
<feature type="transmembrane region" description="Helical" evidence="1">
    <location>
        <begin position="21"/>
        <end position="42"/>
    </location>
</feature>
<sequence>MLSFDEALQRAGEFGRFQRRVFLLLCLTGVTFAFLFVGVVFLGTQPNHYWCRGPSAAALAERCGWSPEEEWNRTAPASRGPEPPERRGRCQRYLLEAANDSATATGALSCADPLAAFPNRSAPLVRCSGGWRYAQTHSTIVSEVRAPRPFGSRRERTMLAPQRTHRA</sequence>
<name>A0ABQ9W0P5_SAGOE</name>
<protein>
    <submittedName>
        <fullName evidence="2">Uncharacterized protein</fullName>
    </submittedName>
</protein>
<evidence type="ECO:0000313" key="3">
    <source>
        <dbReference type="Proteomes" id="UP001266305"/>
    </source>
</evidence>
<evidence type="ECO:0000256" key="1">
    <source>
        <dbReference type="SAM" id="Phobius"/>
    </source>
</evidence>
<dbReference type="Proteomes" id="UP001266305">
    <property type="component" value="Unassembled WGS sequence"/>
</dbReference>
<reference evidence="2 3" key="1">
    <citation type="submission" date="2023-05" db="EMBL/GenBank/DDBJ databases">
        <title>B98-5 Cell Line De Novo Hybrid Assembly: An Optical Mapping Approach.</title>
        <authorList>
            <person name="Kananen K."/>
            <person name="Auerbach J.A."/>
            <person name="Kautto E."/>
            <person name="Blachly J.S."/>
        </authorList>
    </citation>
    <scope>NUCLEOTIDE SEQUENCE [LARGE SCALE GENOMIC DNA]</scope>
    <source>
        <strain evidence="2">B95-8</strain>
        <tissue evidence="2">Cell line</tissue>
    </source>
</reference>
<keyword evidence="1" id="KW-0472">Membrane</keyword>
<evidence type="ECO:0000313" key="2">
    <source>
        <dbReference type="EMBL" id="KAK2114639.1"/>
    </source>
</evidence>
<gene>
    <name evidence="2" type="ORF">P7K49_008905</name>
</gene>
<proteinExistence type="predicted"/>
<comment type="caution">
    <text evidence="2">The sequence shown here is derived from an EMBL/GenBank/DDBJ whole genome shotgun (WGS) entry which is preliminary data.</text>
</comment>
<keyword evidence="3" id="KW-1185">Reference proteome</keyword>
<accession>A0ABQ9W0P5</accession>
<keyword evidence="1" id="KW-1133">Transmembrane helix</keyword>
<organism evidence="2 3">
    <name type="scientific">Saguinus oedipus</name>
    <name type="common">Cotton-top tamarin</name>
    <name type="synonym">Oedipomidas oedipus</name>
    <dbReference type="NCBI Taxonomy" id="9490"/>
    <lineage>
        <taxon>Eukaryota</taxon>
        <taxon>Metazoa</taxon>
        <taxon>Chordata</taxon>
        <taxon>Craniata</taxon>
        <taxon>Vertebrata</taxon>
        <taxon>Euteleostomi</taxon>
        <taxon>Mammalia</taxon>
        <taxon>Eutheria</taxon>
        <taxon>Euarchontoglires</taxon>
        <taxon>Primates</taxon>
        <taxon>Haplorrhini</taxon>
        <taxon>Platyrrhini</taxon>
        <taxon>Cebidae</taxon>
        <taxon>Callitrichinae</taxon>
        <taxon>Saguinus</taxon>
    </lineage>
</organism>
<dbReference type="EMBL" id="JASSZA010000004">
    <property type="protein sequence ID" value="KAK2114639.1"/>
    <property type="molecule type" value="Genomic_DNA"/>
</dbReference>